<name>A0A5C6BCA1_9PLAN</name>
<keyword evidence="2" id="KW-0224">Dipeptidase</keyword>
<dbReference type="GO" id="GO:0102009">
    <property type="term" value="F:proline dipeptidase activity"/>
    <property type="evidence" value="ECO:0007669"/>
    <property type="project" value="UniProtKB-EC"/>
</dbReference>
<dbReference type="RefSeq" id="WP_197532750.1">
    <property type="nucleotide sequence ID" value="NZ_SJPP01000002.1"/>
</dbReference>
<gene>
    <name evidence="2" type="primary">pepQ</name>
    <name evidence="2" type="ORF">CA54_48800</name>
</gene>
<sequence>MTQIANEMPPNKPANEMPLQELDREQDVRNKHDLVKGLLEANGWDALLLQKPCNFSWLTSGGDSSGRGMGQPLAALFITPDSRLVIANNCNSPQIFEEEIPQLGFSLKERPWTEPPHVLLDDLCRGRNVASDTGDRETIDASTEIRNLRLQLTSLERARMRIVGRHVTHAVEATARTLELGQTEAEIAGQLSHRLVHRQVTPIQMQVMVDGRGERHRHWSYSGDPLRNSCVLSAVGSRWGVCVAATRTVCFGQPSKSLTQAYQAAAMVEATGIFFSRPETPASKLFGRVSRIYEKFGYEREWRMCDQGEMIGYQACELPISPTNHIPLTANMALHWHPTIGPAKLGDTILIAENGYEPLRPMEGWPQLGVSVKGVSIECPDMLIREP</sequence>
<dbReference type="InterPro" id="IPR050659">
    <property type="entry name" value="Peptidase_M24B"/>
</dbReference>
<dbReference type="SUPFAM" id="SSF55920">
    <property type="entry name" value="Creatinase/aminopeptidase"/>
    <property type="match status" value="1"/>
</dbReference>
<dbReference type="Proteomes" id="UP000320735">
    <property type="component" value="Unassembled WGS sequence"/>
</dbReference>
<keyword evidence="2" id="KW-0645">Protease</keyword>
<dbReference type="SUPFAM" id="SSF53092">
    <property type="entry name" value="Creatinase/prolidase N-terminal domain"/>
    <property type="match status" value="1"/>
</dbReference>
<dbReference type="EC" id="3.4.13.9" evidence="2"/>
<feature type="domain" description="Peptidase M24" evidence="1">
    <location>
        <begin position="159"/>
        <end position="349"/>
    </location>
</feature>
<dbReference type="EMBL" id="SJPP01000002">
    <property type="protein sequence ID" value="TWU09638.1"/>
    <property type="molecule type" value="Genomic_DNA"/>
</dbReference>
<accession>A0A5C6BCA1</accession>
<dbReference type="InterPro" id="IPR036005">
    <property type="entry name" value="Creatinase/aminopeptidase-like"/>
</dbReference>
<dbReference type="Pfam" id="PF00557">
    <property type="entry name" value="Peptidase_M24"/>
    <property type="match status" value="1"/>
</dbReference>
<reference evidence="2 3" key="1">
    <citation type="submission" date="2019-02" db="EMBL/GenBank/DDBJ databases">
        <title>Deep-cultivation of Planctomycetes and their phenomic and genomic characterization uncovers novel biology.</title>
        <authorList>
            <person name="Wiegand S."/>
            <person name="Jogler M."/>
            <person name="Boedeker C."/>
            <person name="Pinto D."/>
            <person name="Vollmers J."/>
            <person name="Rivas-Marin E."/>
            <person name="Kohn T."/>
            <person name="Peeters S.H."/>
            <person name="Heuer A."/>
            <person name="Rast P."/>
            <person name="Oberbeckmann S."/>
            <person name="Bunk B."/>
            <person name="Jeske O."/>
            <person name="Meyerdierks A."/>
            <person name="Storesund J.E."/>
            <person name="Kallscheuer N."/>
            <person name="Luecker S."/>
            <person name="Lage O.M."/>
            <person name="Pohl T."/>
            <person name="Merkel B.J."/>
            <person name="Hornburger P."/>
            <person name="Mueller R.-W."/>
            <person name="Bruemmer F."/>
            <person name="Labrenz M."/>
            <person name="Spormann A.M."/>
            <person name="Op Den Camp H."/>
            <person name="Overmann J."/>
            <person name="Amann R."/>
            <person name="Jetten M.S.M."/>
            <person name="Mascher T."/>
            <person name="Medema M.H."/>
            <person name="Devos D.P."/>
            <person name="Kaster A.-K."/>
            <person name="Ovreas L."/>
            <person name="Rohde M."/>
            <person name="Galperin M.Y."/>
            <person name="Jogler C."/>
        </authorList>
    </citation>
    <scope>NUCLEOTIDE SEQUENCE [LARGE SCALE GENOMIC DNA]</scope>
    <source>
        <strain evidence="2 3">CA54</strain>
    </source>
</reference>
<dbReference type="InterPro" id="IPR029149">
    <property type="entry name" value="Creatin/AminoP/Spt16_N"/>
</dbReference>
<evidence type="ECO:0000313" key="2">
    <source>
        <dbReference type="EMBL" id="TWU09638.1"/>
    </source>
</evidence>
<dbReference type="PANTHER" id="PTHR46112:SF2">
    <property type="entry name" value="XAA-PRO AMINOPEPTIDASE P-RELATED"/>
    <property type="match status" value="1"/>
</dbReference>
<dbReference type="AlphaFoldDB" id="A0A5C6BCA1"/>
<dbReference type="CDD" id="cd01066">
    <property type="entry name" value="APP_MetAP"/>
    <property type="match status" value="1"/>
</dbReference>
<keyword evidence="2" id="KW-0378">Hydrolase</keyword>
<comment type="caution">
    <text evidence="2">The sequence shown here is derived from an EMBL/GenBank/DDBJ whole genome shotgun (WGS) entry which is preliminary data.</text>
</comment>
<dbReference type="Gene3D" id="3.90.230.10">
    <property type="entry name" value="Creatinase/methionine aminopeptidase superfamily"/>
    <property type="match status" value="1"/>
</dbReference>
<proteinExistence type="predicted"/>
<protein>
    <submittedName>
        <fullName evidence="2">Xaa-Pro dipeptidase</fullName>
        <ecNumber evidence="2">3.4.13.9</ecNumber>
    </submittedName>
</protein>
<evidence type="ECO:0000313" key="3">
    <source>
        <dbReference type="Proteomes" id="UP000320735"/>
    </source>
</evidence>
<evidence type="ECO:0000259" key="1">
    <source>
        <dbReference type="Pfam" id="PF00557"/>
    </source>
</evidence>
<keyword evidence="3" id="KW-1185">Reference proteome</keyword>
<dbReference type="PANTHER" id="PTHR46112">
    <property type="entry name" value="AMINOPEPTIDASE"/>
    <property type="match status" value="1"/>
</dbReference>
<organism evidence="2 3">
    <name type="scientific">Symmachiella macrocystis</name>
    <dbReference type="NCBI Taxonomy" id="2527985"/>
    <lineage>
        <taxon>Bacteria</taxon>
        <taxon>Pseudomonadati</taxon>
        <taxon>Planctomycetota</taxon>
        <taxon>Planctomycetia</taxon>
        <taxon>Planctomycetales</taxon>
        <taxon>Planctomycetaceae</taxon>
        <taxon>Symmachiella</taxon>
    </lineage>
</organism>
<dbReference type="InterPro" id="IPR000994">
    <property type="entry name" value="Pept_M24"/>
</dbReference>